<dbReference type="GO" id="GO:0008237">
    <property type="term" value="F:metallopeptidase activity"/>
    <property type="evidence" value="ECO:0007669"/>
    <property type="project" value="UniProtKB-KW"/>
</dbReference>
<comment type="function">
    <text evidence="1">Involved in peptidolytic degradation of cyclic heptapeptide hepatotoxin microcystin (MC).</text>
</comment>
<dbReference type="GO" id="GO:0046872">
    <property type="term" value="F:metal ion binding"/>
    <property type="evidence" value="ECO:0007669"/>
    <property type="project" value="UniProtKB-KW"/>
</dbReference>
<reference evidence="5" key="1">
    <citation type="submission" date="2016-10" db="EMBL/GenBank/DDBJ databases">
        <authorList>
            <person name="Varghese N."/>
            <person name="Submissions S."/>
        </authorList>
    </citation>
    <scope>NUCLEOTIDE SEQUENCE [LARGE SCALE GENOMIC DNA]</scope>
    <source>
        <strain evidence="5">DSM 26894</strain>
    </source>
</reference>
<dbReference type="InterPro" id="IPR010799">
    <property type="entry name" value="MlrC_C"/>
</dbReference>
<dbReference type="Pfam" id="PF07364">
    <property type="entry name" value="DUF1485"/>
    <property type="match status" value="1"/>
</dbReference>
<dbReference type="InterPro" id="IPR009197">
    <property type="entry name" value="MlrC"/>
</dbReference>
<proteinExistence type="inferred from homology"/>
<dbReference type="GO" id="GO:0006508">
    <property type="term" value="P:proteolysis"/>
    <property type="evidence" value="ECO:0007669"/>
    <property type="project" value="UniProtKB-KW"/>
</dbReference>
<comment type="cofactor">
    <cofactor evidence="1">
        <name>Zn(2+)</name>
        <dbReference type="ChEBI" id="CHEBI:29105"/>
    </cofactor>
    <text evidence="1">Binds 1 zinc ion per subunit.</text>
</comment>
<dbReference type="STRING" id="311180.SAMN04488050_102270"/>
<dbReference type="InterPro" id="IPR015995">
    <property type="entry name" value="MlrC_N"/>
</dbReference>
<feature type="domain" description="Microcystin LR degradation protein MlrC C-terminal" evidence="2">
    <location>
        <begin position="293"/>
        <end position="455"/>
    </location>
</feature>
<evidence type="ECO:0000313" key="4">
    <source>
        <dbReference type="EMBL" id="SFS55099.1"/>
    </source>
</evidence>
<evidence type="ECO:0000259" key="2">
    <source>
        <dbReference type="Pfam" id="PF07171"/>
    </source>
</evidence>
<comment type="similarity">
    <text evidence="1">Belongs to the peptidase M81 family.</text>
</comment>
<name>A0A1I6QRV6_9RHOB</name>
<evidence type="ECO:0000256" key="1">
    <source>
        <dbReference type="PIRNR" id="PIRNR012702"/>
    </source>
</evidence>
<dbReference type="AlphaFoldDB" id="A0A1I6QRV6"/>
<organism evidence="4 5">
    <name type="scientific">Alloyangia pacifica</name>
    <dbReference type="NCBI Taxonomy" id="311180"/>
    <lineage>
        <taxon>Bacteria</taxon>
        <taxon>Pseudomonadati</taxon>
        <taxon>Pseudomonadota</taxon>
        <taxon>Alphaproteobacteria</taxon>
        <taxon>Rhodobacterales</taxon>
        <taxon>Roseobacteraceae</taxon>
        <taxon>Alloyangia</taxon>
    </lineage>
</organism>
<keyword evidence="1" id="KW-0479">Metal-binding</keyword>
<evidence type="ECO:0000313" key="5">
    <source>
        <dbReference type="Proteomes" id="UP000199392"/>
    </source>
</evidence>
<dbReference type="OrthoDB" id="9782658at2"/>
<evidence type="ECO:0000259" key="3">
    <source>
        <dbReference type="Pfam" id="PF07364"/>
    </source>
</evidence>
<feature type="domain" description="Microcystin LR degradation protein MlrC N-terminal" evidence="3">
    <location>
        <begin position="6"/>
        <end position="283"/>
    </location>
</feature>
<dbReference type="PIRSF" id="PIRSF012702">
    <property type="entry name" value="UCP012702"/>
    <property type="match status" value="1"/>
</dbReference>
<dbReference type="RefSeq" id="WP_092419583.1">
    <property type="nucleotide sequence ID" value="NZ_FNCL01000001.1"/>
</dbReference>
<keyword evidence="1" id="KW-0482">Metalloprotease</keyword>
<dbReference type="Pfam" id="PF07171">
    <property type="entry name" value="MlrC_C"/>
    <property type="match status" value="1"/>
</dbReference>
<keyword evidence="1" id="KW-0645">Protease</keyword>
<dbReference type="EMBL" id="FOZW01000002">
    <property type="protein sequence ID" value="SFS55099.1"/>
    <property type="molecule type" value="Genomic_DNA"/>
</dbReference>
<gene>
    <name evidence="4" type="ORF">SAMN04488050_102270</name>
</gene>
<dbReference type="Proteomes" id="UP000199392">
    <property type="component" value="Unassembled WGS sequence"/>
</dbReference>
<keyword evidence="5" id="KW-1185">Reference proteome</keyword>
<accession>A0A1I6QRV6</accession>
<keyword evidence="1" id="KW-0378">Hydrolase</keyword>
<sequence>MTTKKRIAVGGIHTECSTYNPVLIRAEDFAVMRGDALTASDYFAFLQQDDVEILPLLHARAVPGGPVDRAAYEGFKSDLLSRLEAALPLDGVYLAMHGAMHVDGMWDAEGDWIKAVRDLVGPEVPISVSYDLHGNVSQRIIDQIDMFAAYRTAPHIDVAETMGRAWEMLLRCLRSGERPFVTWAKIPVLMPGERSSTEDEPAKSLYAALPGHDTRPGIWSADQMVGYVWADEPRGTAAAIVTGTDAAEAEAVATELAQAYWDARGGFAFGPVTGPLDEMLEIAANAGTAPVILAESGDNPTGGGVGDNGLVLKALIARDWQDALIAGITDPEAVAACFAAGTGAELELTVGAKLDPAGESATARFTVVNLVEGAGGAFAQAVVKTGGITLVLAARRRPYHNFEDFELLGLDPRKVGLLVVKSGYLSPDLAPIANPNLMALTDGVVNQDIPRLESHHRAPGIYPWDLEATFTPAPTRSARA</sequence>
<protein>
    <recommendedName>
        <fullName evidence="1">Microcystinase C</fullName>
        <shortName evidence="1">MlrC</shortName>
    </recommendedName>
</protein>